<proteinExistence type="predicted"/>
<feature type="region of interest" description="Disordered" evidence="1">
    <location>
        <begin position="499"/>
        <end position="610"/>
    </location>
</feature>
<evidence type="ECO:0000313" key="2">
    <source>
        <dbReference type="EMBL" id="PGH36866.1"/>
    </source>
</evidence>
<sequence>MEHNMSTSNDFQHQPHSHANLALNSPSLTIVPRIVYPSQSRIASSQSPPTSEVGRSRSYQTSWGERGSPQPRDGPGRLANRRSSVPILPRWPVEIHAGATLMAPNRSCGPPGYPTPSLQSPSQGVCYAFITVDPSTKASNGGVAYVRPRGQTEEDRRHKHMLREKGGSCIWCVQRRKPCDLEKVCAWCKENGLPCLRSSEQIWLYETFESSPRCRQTAIRRAKENTFIRANKVMEEFRTRLIGSNFVAQNPSAQATLKIRCGQLDSSDLVVLDQTPPDIPWNHFDLSKAEKVILLNAICSSIPFPPLSHIHRKSAHYDIFLLATTIFRSVAFAISITGTGLHGRPACFGLAKIALADLLVSLAKFIAQHANDFCSRLCTTLRPSKTKPVPQNINVAIRVYHQVLVALSNFKPGFIIRQIFSGILAQVPASLSLIEQLLATSHFSRGETEMPLLYVPNSFQLAVSLDSENGESVSTAIDQQFAPFNSIPIHTVSELLTKHSNLDPQPTPNEDTLANPPVVYPSHPDYDIPRSPSFNGSGSWVGPTFQQTMTRRHSPSQGYDSHSGVDVNHASIDRASSRSSQRQTLAATESSASTYVDDDGSDEPNTEPGHLVDRYFKCNEFIRDFEAGVCGTKGGLSVDSDTLANADPPHIQAAEDAHEPGLT</sequence>
<name>A0A2B7ZS62_9EURO</name>
<evidence type="ECO:0000313" key="3">
    <source>
        <dbReference type="Proteomes" id="UP000226031"/>
    </source>
</evidence>
<feature type="compositionally biased region" description="Polar residues" evidence="1">
    <location>
        <begin position="40"/>
        <end position="50"/>
    </location>
</feature>
<reference evidence="2 3" key="1">
    <citation type="submission" date="2017-10" db="EMBL/GenBank/DDBJ databases">
        <title>Comparative genomics in systemic dimorphic fungi from Ajellomycetaceae.</title>
        <authorList>
            <person name="Munoz J.F."/>
            <person name="Mcewen J.G."/>
            <person name="Clay O.K."/>
            <person name="Cuomo C.A."/>
        </authorList>
    </citation>
    <scope>NUCLEOTIDE SEQUENCE [LARGE SCALE GENOMIC DNA]</scope>
    <source>
        <strain evidence="2 3">UAMH4076</strain>
    </source>
</reference>
<protein>
    <recommendedName>
        <fullName evidence="4">Zn(2)-C6 fungal-type domain-containing protein</fullName>
    </recommendedName>
</protein>
<evidence type="ECO:0008006" key="4">
    <source>
        <dbReference type="Google" id="ProtNLM"/>
    </source>
</evidence>
<gene>
    <name evidence="2" type="ORF">GX50_00324</name>
</gene>
<keyword evidence="3" id="KW-1185">Reference proteome</keyword>
<organism evidence="2 3">
    <name type="scientific">[Emmonsia] crescens</name>
    <dbReference type="NCBI Taxonomy" id="73230"/>
    <lineage>
        <taxon>Eukaryota</taxon>
        <taxon>Fungi</taxon>
        <taxon>Dikarya</taxon>
        <taxon>Ascomycota</taxon>
        <taxon>Pezizomycotina</taxon>
        <taxon>Eurotiomycetes</taxon>
        <taxon>Eurotiomycetidae</taxon>
        <taxon>Onygenales</taxon>
        <taxon>Ajellomycetaceae</taxon>
        <taxon>Emergomyces</taxon>
    </lineage>
</organism>
<comment type="caution">
    <text evidence="2">The sequence shown here is derived from an EMBL/GenBank/DDBJ whole genome shotgun (WGS) entry which is preliminary data.</text>
</comment>
<dbReference type="EMBL" id="PDND01000003">
    <property type="protein sequence ID" value="PGH36866.1"/>
    <property type="molecule type" value="Genomic_DNA"/>
</dbReference>
<feature type="compositionally biased region" description="Acidic residues" evidence="1">
    <location>
        <begin position="596"/>
        <end position="605"/>
    </location>
</feature>
<dbReference type="VEuPathDB" id="FungiDB:EMCG_06350"/>
<evidence type="ECO:0000256" key="1">
    <source>
        <dbReference type="SAM" id="MobiDB-lite"/>
    </source>
</evidence>
<dbReference type="VEuPathDB" id="FungiDB:EMCG_06349"/>
<feature type="region of interest" description="Disordered" evidence="1">
    <location>
        <begin position="40"/>
        <end position="85"/>
    </location>
</feature>
<feature type="compositionally biased region" description="Polar residues" evidence="1">
    <location>
        <begin position="502"/>
        <end position="512"/>
    </location>
</feature>
<feature type="compositionally biased region" description="Polar residues" evidence="1">
    <location>
        <begin position="532"/>
        <end position="560"/>
    </location>
</feature>
<dbReference type="AlphaFoldDB" id="A0A2B7ZS62"/>
<dbReference type="Proteomes" id="UP000226031">
    <property type="component" value="Unassembled WGS sequence"/>
</dbReference>
<accession>A0A2B7ZS62</accession>
<feature type="compositionally biased region" description="Polar residues" evidence="1">
    <location>
        <begin position="577"/>
        <end position="594"/>
    </location>
</feature>